<comment type="caution">
    <text evidence="1">The sequence shown here is derived from an EMBL/GenBank/DDBJ whole genome shotgun (WGS) entry which is preliminary data.</text>
</comment>
<evidence type="ECO:0000313" key="2">
    <source>
        <dbReference type="Proteomes" id="UP001057402"/>
    </source>
</evidence>
<dbReference type="EMBL" id="CM042890">
    <property type="protein sequence ID" value="KAI4312903.1"/>
    <property type="molecule type" value="Genomic_DNA"/>
</dbReference>
<gene>
    <name evidence="1" type="ORF">MLD38_037692</name>
</gene>
<proteinExistence type="predicted"/>
<dbReference type="Proteomes" id="UP001057402">
    <property type="component" value="Chromosome 11"/>
</dbReference>
<name>A0ACB9LP72_9MYRT</name>
<sequence>MYEAWERFKELLRLCPHHEIPRWMLIQSFYDGLTDSLQSMVNSAAGRTIMNKTPNESWDFFKQIANNGQRRTSTDGFDGKHQIDALTSLTAQMEALTREANPLRSSPRTSNNVYSEVQAVEQHEDIHEVNYAGAYKQNNAYANTYNPG</sequence>
<organism evidence="1 2">
    <name type="scientific">Melastoma candidum</name>
    <dbReference type="NCBI Taxonomy" id="119954"/>
    <lineage>
        <taxon>Eukaryota</taxon>
        <taxon>Viridiplantae</taxon>
        <taxon>Streptophyta</taxon>
        <taxon>Embryophyta</taxon>
        <taxon>Tracheophyta</taxon>
        <taxon>Spermatophyta</taxon>
        <taxon>Magnoliopsida</taxon>
        <taxon>eudicotyledons</taxon>
        <taxon>Gunneridae</taxon>
        <taxon>Pentapetalae</taxon>
        <taxon>rosids</taxon>
        <taxon>malvids</taxon>
        <taxon>Myrtales</taxon>
        <taxon>Melastomataceae</taxon>
        <taxon>Melastomatoideae</taxon>
        <taxon>Melastomateae</taxon>
        <taxon>Melastoma</taxon>
    </lineage>
</organism>
<keyword evidence="2" id="KW-1185">Reference proteome</keyword>
<accession>A0ACB9LP72</accession>
<reference evidence="2" key="1">
    <citation type="journal article" date="2023" name="Front. Plant Sci.">
        <title>Chromosomal-level genome assembly of Melastoma candidum provides insights into trichome evolution.</title>
        <authorList>
            <person name="Zhong Y."/>
            <person name="Wu W."/>
            <person name="Sun C."/>
            <person name="Zou P."/>
            <person name="Liu Y."/>
            <person name="Dai S."/>
            <person name="Zhou R."/>
        </authorList>
    </citation>
    <scope>NUCLEOTIDE SEQUENCE [LARGE SCALE GENOMIC DNA]</scope>
</reference>
<evidence type="ECO:0000313" key="1">
    <source>
        <dbReference type="EMBL" id="KAI4312903.1"/>
    </source>
</evidence>
<protein>
    <submittedName>
        <fullName evidence="1">Uncharacterized protein</fullName>
    </submittedName>
</protein>